<protein>
    <submittedName>
        <fullName evidence="9">Unannotated protein</fullName>
    </submittedName>
</protein>
<accession>A0A6J7UKK2</accession>
<organism evidence="9">
    <name type="scientific">freshwater metagenome</name>
    <dbReference type="NCBI Taxonomy" id="449393"/>
    <lineage>
        <taxon>unclassified sequences</taxon>
        <taxon>metagenomes</taxon>
        <taxon>ecological metagenomes</taxon>
    </lineage>
</organism>
<evidence type="ECO:0000259" key="6">
    <source>
        <dbReference type="Pfam" id="PF07291"/>
    </source>
</evidence>
<keyword evidence="4 5" id="KW-0472">Membrane</keyword>
<dbReference type="Pfam" id="PF07291">
    <property type="entry name" value="MauE"/>
    <property type="match status" value="1"/>
</dbReference>
<feature type="transmembrane region" description="Helical" evidence="5">
    <location>
        <begin position="142"/>
        <end position="163"/>
    </location>
</feature>
<dbReference type="InterPro" id="IPR009908">
    <property type="entry name" value="Methylamine_util_MauE"/>
</dbReference>
<dbReference type="EMBL" id="CAFBQW010000119">
    <property type="protein sequence ID" value="CAB5067094.1"/>
    <property type="molecule type" value="Genomic_DNA"/>
</dbReference>
<dbReference type="GO" id="GO:0016020">
    <property type="term" value="C:membrane"/>
    <property type="evidence" value="ECO:0007669"/>
    <property type="project" value="UniProtKB-SubCell"/>
</dbReference>
<sequence>MTLVAGAFWVICLVLVAAGATKLLDPTALAGVLAQLRVPLAANERSARNMARIIGWVELLLGFAGLVAGGAVLAVALAAAYVGFSVLLIAARRASLTSCGCFGSRSGPPTRLHLAINLGSACVAVTAAVVGVPGVAEGLSETLISNAVLLVCVVLGTIGILFLETERG</sequence>
<feature type="transmembrane region" description="Helical" evidence="5">
    <location>
        <begin position="59"/>
        <end position="91"/>
    </location>
</feature>
<evidence type="ECO:0000256" key="5">
    <source>
        <dbReference type="SAM" id="Phobius"/>
    </source>
</evidence>
<keyword evidence="3 5" id="KW-1133">Transmembrane helix</keyword>
<evidence type="ECO:0000313" key="9">
    <source>
        <dbReference type="EMBL" id="CAB5067094.1"/>
    </source>
</evidence>
<evidence type="ECO:0000256" key="3">
    <source>
        <dbReference type="ARBA" id="ARBA00022989"/>
    </source>
</evidence>
<keyword evidence="2 5" id="KW-0812">Transmembrane</keyword>
<feature type="transmembrane region" description="Helical" evidence="5">
    <location>
        <begin position="112"/>
        <end position="136"/>
    </location>
</feature>
<name>A0A6J7UKK2_9ZZZZ</name>
<dbReference type="EMBL" id="CAFBOG010000110">
    <property type="protein sequence ID" value="CAB4984400.1"/>
    <property type="molecule type" value="Genomic_DNA"/>
</dbReference>
<evidence type="ECO:0000256" key="1">
    <source>
        <dbReference type="ARBA" id="ARBA00004141"/>
    </source>
</evidence>
<evidence type="ECO:0000313" key="7">
    <source>
        <dbReference type="EMBL" id="CAB4984400.1"/>
    </source>
</evidence>
<dbReference type="EMBL" id="CAFBPW010000274">
    <property type="protein sequence ID" value="CAB5040182.1"/>
    <property type="molecule type" value="Genomic_DNA"/>
</dbReference>
<evidence type="ECO:0000256" key="4">
    <source>
        <dbReference type="ARBA" id="ARBA00023136"/>
    </source>
</evidence>
<proteinExistence type="predicted"/>
<dbReference type="GO" id="GO:0030416">
    <property type="term" value="P:methylamine metabolic process"/>
    <property type="evidence" value="ECO:0007669"/>
    <property type="project" value="InterPro"/>
</dbReference>
<gene>
    <name evidence="7" type="ORF">UFOPK3914_01208</name>
    <name evidence="8" type="ORF">UFOPK4173_01783</name>
    <name evidence="9" type="ORF">UFOPK4354_01121</name>
</gene>
<feature type="domain" description="Methylamine utilisation protein MauE" evidence="6">
    <location>
        <begin position="3"/>
        <end position="128"/>
    </location>
</feature>
<reference evidence="9" key="1">
    <citation type="submission" date="2020-05" db="EMBL/GenBank/DDBJ databases">
        <authorList>
            <person name="Chiriac C."/>
            <person name="Salcher M."/>
            <person name="Ghai R."/>
            <person name="Kavagutti S V."/>
        </authorList>
    </citation>
    <scope>NUCLEOTIDE SEQUENCE</scope>
</reference>
<dbReference type="AlphaFoldDB" id="A0A6J7UKK2"/>
<evidence type="ECO:0000313" key="8">
    <source>
        <dbReference type="EMBL" id="CAB5040182.1"/>
    </source>
</evidence>
<evidence type="ECO:0000256" key="2">
    <source>
        <dbReference type="ARBA" id="ARBA00022692"/>
    </source>
</evidence>
<comment type="subcellular location">
    <subcellularLocation>
        <location evidence="1">Membrane</location>
        <topology evidence="1">Multi-pass membrane protein</topology>
    </subcellularLocation>
</comment>